<gene>
    <name evidence="1" type="ORF">H9704_10455</name>
</gene>
<name>A0A9D2N0Z1_9FIRM</name>
<reference evidence="1" key="2">
    <citation type="submission" date="2021-04" db="EMBL/GenBank/DDBJ databases">
        <authorList>
            <person name="Gilroy R."/>
        </authorList>
    </citation>
    <scope>NUCLEOTIDE SEQUENCE</scope>
    <source>
        <strain evidence="1">CHK180-15479</strain>
    </source>
</reference>
<evidence type="ECO:0000313" key="2">
    <source>
        <dbReference type="Proteomes" id="UP000823910"/>
    </source>
</evidence>
<dbReference type="AlphaFoldDB" id="A0A9D2N0Z1"/>
<sequence length="143" mass="16273">MHKNPHNPRRYDDIIGLSRPVSQSHPPMPMSDRAAQFSPFAALTGYGDAIREEARLTDSQIELDENRKEELNQKLLLIQEQTGGAAKSRVPVRITYFRPDERKSGGSYLSLSGYVRRIDLYEGMLVMEDGERVAVRDIVEIEI</sequence>
<proteinExistence type="predicted"/>
<accession>A0A9D2N0Z1</accession>
<comment type="caution">
    <text evidence="1">The sequence shown here is derived from an EMBL/GenBank/DDBJ whole genome shotgun (WGS) entry which is preliminary data.</text>
</comment>
<dbReference type="EMBL" id="DWWT01000053">
    <property type="protein sequence ID" value="HJC06555.1"/>
    <property type="molecule type" value="Genomic_DNA"/>
</dbReference>
<organism evidence="1 2">
    <name type="scientific">Candidatus Enterocloster excrementipullorum</name>
    <dbReference type="NCBI Taxonomy" id="2838559"/>
    <lineage>
        <taxon>Bacteria</taxon>
        <taxon>Bacillati</taxon>
        <taxon>Bacillota</taxon>
        <taxon>Clostridia</taxon>
        <taxon>Lachnospirales</taxon>
        <taxon>Lachnospiraceae</taxon>
        <taxon>Enterocloster</taxon>
    </lineage>
</organism>
<protein>
    <submittedName>
        <fullName evidence="1">YolD-like family protein</fullName>
    </submittedName>
</protein>
<dbReference type="Proteomes" id="UP000823910">
    <property type="component" value="Unassembled WGS sequence"/>
</dbReference>
<evidence type="ECO:0000313" key="1">
    <source>
        <dbReference type="EMBL" id="HJC06555.1"/>
    </source>
</evidence>
<reference evidence="1" key="1">
    <citation type="journal article" date="2021" name="PeerJ">
        <title>Extensive microbial diversity within the chicken gut microbiome revealed by metagenomics and culture.</title>
        <authorList>
            <person name="Gilroy R."/>
            <person name="Ravi A."/>
            <person name="Getino M."/>
            <person name="Pursley I."/>
            <person name="Horton D.L."/>
            <person name="Alikhan N.F."/>
            <person name="Baker D."/>
            <person name="Gharbi K."/>
            <person name="Hall N."/>
            <person name="Watson M."/>
            <person name="Adriaenssens E.M."/>
            <person name="Foster-Nyarko E."/>
            <person name="Jarju S."/>
            <person name="Secka A."/>
            <person name="Antonio M."/>
            <person name="Oren A."/>
            <person name="Chaudhuri R.R."/>
            <person name="La Ragione R."/>
            <person name="Hildebrand F."/>
            <person name="Pallen M.J."/>
        </authorList>
    </citation>
    <scope>NUCLEOTIDE SEQUENCE</scope>
    <source>
        <strain evidence="1">CHK180-15479</strain>
    </source>
</reference>